<evidence type="ECO:0000256" key="1">
    <source>
        <dbReference type="SAM" id="Phobius"/>
    </source>
</evidence>
<reference evidence="2 3" key="1">
    <citation type="submission" date="2024-03" db="EMBL/GenBank/DDBJ databases">
        <title>Novel species of the genus Variovorax.</title>
        <authorList>
            <person name="Liu Q."/>
            <person name="Xin Y.-H."/>
        </authorList>
    </citation>
    <scope>NUCLEOTIDE SEQUENCE [LARGE SCALE GENOMIC DNA]</scope>
    <source>
        <strain evidence="2 3">KACC 18900</strain>
    </source>
</reference>
<organism evidence="2 3">
    <name type="scientific">Variovorax rhizosphaerae</name>
    <dbReference type="NCBI Taxonomy" id="1836200"/>
    <lineage>
        <taxon>Bacteria</taxon>
        <taxon>Pseudomonadati</taxon>
        <taxon>Pseudomonadota</taxon>
        <taxon>Betaproteobacteria</taxon>
        <taxon>Burkholderiales</taxon>
        <taxon>Comamonadaceae</taxon>
        <taxon>Variovorax</taxon>
    </lineage>
</organism>
<proteinExistence type="predicted"/>
<protein>
    <recommendedName>
        <fullName evidence="4">DUF2868 domain-containing protein</fullName>
    </recommendedName>
</protein>
<feature type="transmembrane region" description="Helical" evidence="1">
    <location>
        <begin position="172"/>
        <end position="194"/>
    </location>
</feature>
<keyword evidence="1" id="KW-0472">Membrane</keyword>
<feature type="transmembrane region" description="Helical" evidence="1">
    <location>
        <begin position="136"/>
        <end position="157"/>
    </location>
</feature>
<feature type="transmembrane region" description="Helical" evidence="1">
    <location>
        <begin position="245"/>
        <end position="266"/>
    </location>
</feature>
<keyword evidence="1" id="KW-1133">Transmembrane helix</keyword>
<accession>A0ABU8WZ06</accession>
<sequence length="566" mass="62347">MIVTWCIFLILSAAPGALVATQMWRNETYHIGQLSLRSNEKILFDITSIVRAKEDLDVFRSITSFFIIGLLTSGFLLFMGGLVLSVLYLISVYTGTAKLGLFLAAVPSLATPAFIGIPGVLIVYQVGLWSQISIRTLGYFVLSVTALVLVSAVVTPLREIYFAIQMRSASIAWLYIAALCLFSTPLTLLTLSMLRISLRMIRLKVELEPIVRGWRAEPKAVVANAIRALNLPSYLGALPKDRLKCALLFAAASIVGGIHGGIIIWLSTTAPISFGGATERVIKKLVGSVDAFPTLGQALSAYSEQHEFNIMSQWSWEDVGSLLAFFVLFGIVPIVVQFSKTMGGRIYRRAQIRAARRYQYIVDNDSRPKVLFLRAFRQDERLLVAPSRSLLAKAWRWRHRRTLDEIVLDAGSPFGPVIAIGKPGEDAPPLGAARLYSQEEQWRELVARLAESSCAIIISIDETAGVLWELNHVFENGFSGKALVLFGPSITISAINDIFSRLPHESHAVQSIVRHLRSNLMPASDGRILVGMRFVGGVAIPILSSDTSDYTYWCMVNLAILSAQTT</sequence>
<dbReference type="RefSeq" id="WP_340348699.1">
    <property type="nucleotide sequence ID" value="NZ_JBBKZT010000066.1"/>
</dbReference>
<keyword evidence="3" id="KW-1185">Reference proteome</keyword>
<comment type="caution">
    <text evidence="2">The sequence shown here is derived from an EMBL/GenBank/DDBJ whole genome shotgun (WGS) entry which is preliminary data.</text>
</comment>
<feature type="transmembrane region" description="Helical" evidence="1">
    <location>
        <begin position="65"/>
        <end position="90"/>
    </location>
</feature>
<feature type="transmembrane region" description="Helical" evidence="1">
    <location>
        <begin position="102"/>
        <end position="124"/>
    </location>
</feature>
<dbReference type="EMBL" id="JBBKZT010000066">
    <property type="protein sequence ID" value="MEJ8852761.1"/>
    <property type="molecule type" value="Genomic_DNA"/>
</dbReference>
<dbReference type="Proteomes" id="UP001385892">
    <property type="component" value="Unassembled WGS sequence"/>
</dbReference>
<name>A0ABU8WZ06_9BURK</name>
<evidence type="ECO:0000313" key="3">
    <source>
        <dbReference type="Proteomes" id="UP001385892"/>
    </source>
</evidence>
<evidence type="ECO:0008006" key="4">
    <source>
        <dbReference type="Google" id="ProtNLM"/>
    </source>
</evidence>
<evidence type="ECO:0000313" key="2">
    <source>
        <dbReference type="EMBL" id="MEJ8852761.1"/>
    </source>
</evidence>
<gene>
    <name evidence="2" type="ORF">WKW82_39655</name>
</gene>
<feature type="transmembrane region" description="Helical" evidence="1">
    <location>
        <begin position="319"/>
        <end position="339"/>
    </location>
</feature>
<keyword evidence="1" id="KW-0812">Transmembrane</keyword>